<name>A0A7S8E6Z0_9CHLR</name>
<keyword evidence="4" id="KW-1185">Reference proteome</keyword>
<dbReference type="RefSeq" id="WP_195169577.1">
    <property type="nucleotide sequence ID" value="NZ_CP062983.1"/>
</dbReference>
<keyword evidence="2" id="KW-1133">Transmembrane helix</keyword>
<evidence type="ECO:0000313" key="3">
    <source>
        <dbReference type="EMBL" id="QPC81504.1"/>
    </source>
</evidence>
<dbReference type="PANTHER" id="PTHR41386:SF1">
    <property type="entry name" value="MEMBRANE PROTEIN"/>
    <property type="match status" value="1"/>
</dbReference>
<keyword evidence="1" id="KW-0175">Coiled coil</keyword>
<gene>
    <name evidence="3" type="ORF">G4Y79_17665</name>
</gene>
<accession>A0A7S8E6Z0</accession>
<dbReference type="InterPro" id="IPR010406">
    <property type="entry name" value="DUF1003"/>
</dbReference>
<organism evidence="3 4">
    <name type="scientific">Phototrophicus methaneseepsis</name>
    <dbReference type="NCBI Taxonomy" id="2710758"/>
    <lineage>
        <taxon>Bacteria</taxon>
        <taxon>Bacillati</taxon>
        <taxon>Chloroflexota</taxon>
        <taxon>Candidatus Thermofontia</taxon>
        <taxon>Phototrophicales</taxon>
        <taxon>Phototrophicaceae</taxon>
        <taxon>Phototrophicus</taxon>
    </lineage>
</organism>
<proteinExistence type="predicted"/>
<sequence>MHFDRKHTQEDPSSDIRNANKLFHEQMTVGERAADKVAGVVGSWAFIIIQSIMLAIWVVLNTVAWIQAWDPYPFILMNLVLSTQAAFTAPIIMMSQNRQAIRDRVEAHNDYLINVKSEQEIHDVIAQLQEQNQKLQQIIDRLTLDAPDSPTV</sequence>
<evidence type="ECO:0000256" key="1">
    <source>
        <dbReference type="SAM" id="Coils"/>
    </source>
</evidence>
<dbReference type="KEGG" id="pmet:G4Y79_17665"/>
<dbReference type="AlphaFoldDB" id="A0A7S8E6Z0"/>
<dbReference type="PANTHER" id="PTHR41386">
    <property type="entry name" value="INTEGRAL MEMBRANE PROTEIN-RELATED"/>
    <property type="match status" value="1"/>
</dbReference>
<dbReference type="EMBL" id="CP062983">
    <property type="protein sequence ID" value="QPC81504.1"/>
    <property type="molecule type" value="Genomic_DNA"/>
</dbReference>
<evidence type="ECO:0000313" key="4">
    <source>
        <dbReference type="Proteomes" id="UP000594468"/>
    </source>
</evidence>
<reference evidence="3 4" key="1">
    <citation type="submission" date="2020-02" db="EMBL/GenBank/DDBJ databases">
        <authorList>
            <person name="Zheng R.K."/>
            <person name="Sun C.M."/>
        </authorList>
    </citation>
    <scope>NUCLEOTIDE SEQUENCE [LARGE SCALE GENOMIC DNA]</scope>
    <source>
        <strain evidence="4">rifampicinis</strain>
    </source>
</reference>
<feature type="transmembrane region" description="Helical" evidence="2">
    <location>
        <begin position="72"/>
        <end position="94"/>
    </location>
</feature>
<keyword evidence="2" id="KW-0812">Transmembrane</keyword>
<dbReference type="Proteomes" id="UP000594468">
    <property type="component" value="Chromosome"/>
</dbReference>
<protein>
    <submittedName>
        <fullName evidence="3">DUF1003 domain-containing protein</fullName>
    </submittedName>
</protein>
<feature type="coiled-coil region" evidence="1">
    <location>
        <begin position="114"/>
        <end position="145"/>
    </location>
</feature>
<keyword evidence="2" id="KW-0472">Membrane</keyword>
<dbReference type="Pfam" id="PF06210">
    <property type="entry name" value="DUF1003"/>
    <property type="match status" value="1"/>
</dbReference>
<evidence type="ECO:0000256" key="2">
    <source>
        <dbReference type="SAM" id="Phobius"/>
    </source>
</evidence>
<feature type="transmembrane region" description="Helical" evidence="2">
    <location>
        <begin position="37"/>
        <end position="60"/>
    </location>
</feature>